<dbReference type="InterPro" id="IPR001537">
    <property type="entry name" value="SpoU_MeTrfase"/>
</dbReference>
<organism evidence="5 6">
    <name type="scientific">Stecheria intestinalis</name>
    <dbReference type="NCBI Taxonomy" id="2606630"/>
    <lineage>
        <taxon>Bacteria</taxon>
        <taxon>Bacillati</taxon>
        <taxon>Bacillota</taxon>
        <taxon>Erysipelotrichia</taxon>
        <taxon>Erysipelotrichales</taxon>
        <taxon>Erysipelotrichaceae</taxon>
        <taxon>Stecheria</taxon>
    </lineage>
</organism>
<dbReference type="GO" id="GO:0006396">
    <property type="term" value="P:RNA processing"/>
    <property type="evidence" value="ECO:0007669"/>
    <property type="project" value="InterPro"/>
</dbReference>
<dbReference type="SUPFAM" id="SSF75217">
    <property type="entry name" value="alpha/beta knot"/>
    <property type="match status" value="1"/>
</dbReference>
<dbReference type="GO" id="GO:0008173">
    <property type="term" value="F:RNA methyltransferase activity"/>
    <property type="evidence" value="ECO:0007669"/>
    <property type="project" value="InterPro"/>
</dbReference>
<dbReference type="CDD" id="cd18103">
    <property type="entry name" value="SpoU-like_RlmB"/>
    <property type="match status" value="1"/>
</dbReference>
<dbReference type="InterPro" id="IPR029028">
    <property type="entry name" value="Alpha/beta_knot_MTases"/>
</dbReference>
<dbReference type="Gene3D" id="3.40.1280.10">
    <property type="match status" value="1"/>
</dbReference>
<comment type="similarity">
    <text evidence="1">Belongs to the class IV-like SAM-binding methyltransferase superfamily. RNA methyltransferase TrmH family.</text>
</comment>
<dbReference type="Gene3D" id="3.30.1330.30">
    <property type="match status" value="1"/>
</dbReference>
<proteinExistence type="inferred from homology"/>
<evidence type="ECO:0000313" key="6">
    <source>
        <dbReference type="Proteomes" id="UP000461880"/>
    </source>
</evidence>
<dbReference type="GO" id="GO:0005829">
    <property type="term" value="C:cytosol"/>
    <property type="evidence" value="ECO:0007669"/>
    <property type="project" value="TreeGrafter"/>
</dbReference>
<dbReference type="GO" id="GO:0032259">
    <property type="term" value="P:methylation"/>
    <property type="evidence" value="ECO:0007669"/>
    <property type="project" value="UniProtKB-KW"/>
</dbReference>
<reference evidence="5 6" key="1">
    <citation type="submission" date="2019-08" db="EMBL/GenBank/DDBJ databases">
        <title>In-depth cultivation of the pig gut microbiome towards novel bacterial diversity and tailored functional studies.</title>
        <authorList>
            <person name="Wylensek D."/>
            <person name="Hitch T.C.A."/>
            <person name="Clavel T."/>
        </authorList>
    </citation>
    <scope>NUCLEOTIDE SEQUENCE [LARGE SCALE GENOMIC DNA]</scope>
    <source>
        <strain evidence="5 6">Oil+RF-744-GAM-WT-6</strain>
    </source>
</reference>
<dbReference type="PANTHER" id="PTHR46429:SF1">
    <property type="entry name" value="23S RRNA (GUANOSINE-2'-O-)-METHYLTRANSFERASE RLMB"/>
    <property type="match status" value="1"/>
</dbReference>
<feature type="domain" description="RNA 2-O ribose methyltransferase substrate binding" evidence="4">
    <location>
        <begin position="4"/>
        <end position="74"/>
    </location>
</feature>
<keyword evidence="3 5" id="KW-0808">Transferase</keyword>
<dbReference type="InterPro" id="IPR029026">
    <property type="entry name" value="tRNA_m1G_MTases_N"/>
</dbReference>
<dbReference type="AlphaFoldDB" id="A0A7X2NS62"/>
<name>A0A7X2NS62_9FIRM</name>
<evidence type="ECO:0000313" key="5">
    <source>
        <dbReference type="EMBL" id="MSS58602.1"/>
    </source>
</evidence>
<keyword evidence="2 5" id="KW-0489">Methyltransferase</keyword>
<dbReference type="FunFam" id="3.40.1280.10:FF:000008">
    <property type="entry name" value="Group 3 RNA methyltransferase TrmH"/>
    <property type="match status" value="1"/>
</dbReference>
<dbReference type="Proteomes" id="UP000461880">
    <property type="component" value="Unassembled WGS sequence"/>
</dbReference>
<evidence type="ECO:0000256" key="3">
    <source>
        <dbReference type="ARBA" id="ARBA00022679"/>
    </source>
</evidence>
<keyword evidence="6" id="KW-1185">Reference proteome</keyword>
<comment type="caution">
    <text evidence="5">The sequence shown here is derived from an EMBL/GenBank/DDBJ whole genome shotgun (WGS) entry which is preliminary data.</text>
</comment>
<dbReference type="InterPro" id="IPR004441">
    <property type="entry name" value="rRNA_MeTrfase_TrmH"/>
</dbReference>
<dbReference type="RefSeq" id="WP_105302502.1">
    <property type="nucleotide sequence ID" value="NZ_VUMN01000013.1"/>
</dbReference>
<dbReference type="GO" id="GO:0003723">
    <property type="term" value="F:RNA binding"/>
    <property type="evidence" value="ECO:0007669"/>
    <property type="project" value="InterPro"/>
</dbReference>
<dbReference type="SUPFAM" id="SSF55315">
    <property type="entry name" value="L30e-like"/>
    <property type="match status" value="1"/>
</dbReference>
<dbReference type="EMBL" id="VUMN01000013">
    <property type="protein sequence ID" value="MSS58602.1"/>
    <property type="molecule type" value="Genomic_DNA"/>
</dbReference>
<evidence type="ECO:0000256" key="2">
    <source>
        <dbReference type="ARBA" id="ARBA00022603"/>
    </source>
</evidence>
<dbReference type="PANTHER" id="PTHR46429">
    <property type="entry name" value="23S RRNA (GUANOSINE-2'-O-)-METHYLTRANSFERASE RLMB"/>
    <property type="match status" value="1"/>
</dbReference>
<dbReference type="SMART" id="SM00967">
    <property type="entry name" value="SpoU_sub_bind"/>
    <property type="match status" value="1"/>
</dbReference>
<evidence type="ECO:0000256" key="1">
    <source>
        <dbReference type="ARBA" id="ARBA00007228"/>
    </source>
</evidence>
<sequence length="237" mass="26226">MTQLMYGKNVVRQLLMGDRKVYQVYLAAKDPEIEELAGKKHVPVKLLDKHALEKMTRSDHTQGVAAEIEDYKLYTVDDLVKEKKNQYGFLIMLDEMEDPHNLGAVLRTADAVQADGVIFKKTHNAGLTPSVAKVSAGAADTVKCAAVTNLTRTAQDLKKKGYWIIGADMDGVDYRSLKYDFNAVLVIGNEGKGISRLLQKECDYVVSLPMEGKISSLNASVSAGILMYQIWSSRNPL</sequence>
<protein>
    <submittedName>
        <fullName evidence="5">23S rRNA (Guanosine(2251)-2'-O)-methyltransferase RlmB</fullName>
    </submittedName>
</protein>
<dbReference type="InterPro" id="IPR013123">
    <property type="entry name" value="SpoU_subst-bd"/>
</dbReference>
<dbReference type="NCBIfam" id="TIGR00186">
    <property type="entry name" value="rRNA_methyl_3"/>
    <property type="match status" value="1"/>
</dbReference>
<evidence type="ECO:0000259" key="4">
    <source>
        <dbReference type="SMART" id="SM00967"/>
    </source>
</evidence>
<dbReference type="Pfam" id="PF08032">
    <property type="entry name" value="SpoU_sub_bind"/>
    <property type="match status" value="1"/>
</dbReference>
<dbReference type="InterPro" id="IPR029064">
    <property type="entry name" value="Ribosomal_eL30-like_sf"/>
</dbReference>
<gene>
    <name evidence="5" type="primary">rlmB</name>
    <name evidence="5" type="ORF">FYJ51_06750</name>
</gene>
<accession>A0A7X2NS62</accession>
<dbReference type="Pfam" id="PF00588">
    <property type="entry name" value="SpoU_methylase"/>
    <property type="match status" value="1"/>
</dbReference>